<accession>A0A240EI52</accession>
<organism evidence="1 2">
    <name type="scientific">Vibrio thalassae</name>
    <dbReference type="NCBI Taxonomy" id="1243014"/>
    <lineage>
        <taxon>Bacteria</taxon>
        <taxon>Pseudomonadati</taxon>
        <taxon>Pseudomonadota</taxon>
        <taxon>Gammaproteobacteria</taxon>
        <taxon>Vibrionales</taxon>
        <taxon>Vibrionaceae</taxon>
        <taxon>Vibrio</taxon>
    </lineage>
</organism>
<evidence type="ECO:0008006" key="3">
    <source>
        <dbReference type="Google" id="ProtNLM"/>
    </source>
</evidence>
<sequence length="69" mass="7870">MGLKRINKPFKRSKNHIPEHAEDKIIELTLQNPHLTLMQLMVALKEHNITVSIGTIKKSGRKKNSTPES</sequence>
<reference evidence="2" key="1">
    <citation type="submission" date="2016-06" db="EMBL/GenBank/DDBJ databases">
        <authorList>
            <person name="Rodrigo-Torres L."/>
            <person name="Arahal R.D."/>
            <person name="Lucena T."/>
        </authorList>
    </citation>
    <scope>NUCLEOTIDE SEQUENCE [LARGE SCALE GENOMIC DNA]</scope>
    <source>
        <strain evidence="2">CECT8203</strain>
    </source>
</reference>
<keyword evidence="2" id="KW-1185">Reference proteome</keyword>
<dbReference type="EMBL" id="OANU01000024">
    <property type="protein sequence ID" value="SNX48368.1"/>
    <property type="molecule type" value="Genomic_DNA"/>
</dbReference>
<evidence type="ECO:0000313" key="1">
    <source>
        <dbReference type="EMBL" id="SNX48368.1"/>
    </source>
</evidence>
<evidence type="ECO:0000313" key="2">
    <source>
        <dbReference type="Proteomes" id="UP000219336"/>
    </source>
</evidence>
<proteinExistence type="predicted"/>
<name>A0A240EI52_9VIBR</name>
<gene>
    <name evidence="1" type="ORF">VTH8203_01986</name>
</gene>
<dbReference type="Proteomes" id="UP000219336">
    <property type="component" value="Unassembled WGS sequence"/>
</dbReference>
<dbReference type="AlphaFoldDB" id="A0A240EI52"/>
<protein>
    <recommendedName>
        <fullName evidence="3">Transposase</fullName>
    </recommendedName>
</protein>